<keyword evidence="1" id="KW-0812">Transmembrane</keyword>
<accession>A0A426FU11</accession>
<keyword evidence="1" id="KW-1133">Transmembrane helix</keyword>
<reference evidence="2 3" key="1">
    <citation type="submission" date="2018-11" db="EMBL/GenBank/DDBJ databases">
        <title>Genome sequencing of Lautropia sp. KCOM 2505 (= ChDC F240).</title>
        <authorList>
            <person name="Kook J.-K."/>
            <person name="Park S.-N."/>
            <person name="Lim Y.K."/>
        </authorList>
    </citation>
    <scope>NUCLEOTIDE SEQUENCE [LARGE SCALE GENOMIC DNA]</scope>
    <source>
        <strain evidence="2 3">KCOM 2505</strain>
    </source>
</reference>
<evidence type="ECO:0000256" key="1">
    <source>
        <dbReference type="SAM" id="Phobius"/>
    </source>
</evidence>
<name>A0A426FU11_9BURK</name>
<dbReference type="OrthoDB" id="9110858at2"/>
<gene>
    <name evidence="2" type="ORF">EHV23_06500</name>
</gene>
<dbReference type="AlphaFoldDB" id="A0A426FU11"/>
<feature type="transmembrane region" description="Helical" evidence="1">
    <location>
        <begin position="20"/>
        <end position="38"/>
    </location>
</feature>
<comment type="caution">
    <text evidence="2">The sequence shown here is derived from an EMBL/GenBank/DDBJ whole genome shotgun (WGS) entry which is preliminary data.</text>
</comment>
<keyword evidence="3" id="KW-1185">Reference proteome</keyword>
<evidence type="ECO:0000313" key="3">
    <source>
        <dbReference type="Proteomes" id="UP000270261"/>
    </source>
</evidence>
<proteinExistence type="predicted"/>
<sequence length="90" mass="9194">MAAQRKTSRRKSLGQGMTEYIVIVALVGVAAIGTYSFLGGAIRSSTAGIAHEIAGEDAKTSIDAAKAAAENALSQAGTKKTLNNYNGGNH</sequence>
<protein>
    <submittedName>
        <fullName evidence="2">Pilus assembly protein</fullName>
    </submittedName>
</protein>
<keyword evidence="1" id="KW-0472">Membrane</keyword>
<organism evidence="2 3">
    <name type="scientific">Lautropia dentalis</name>
    <dbReference type="NCBI Taxonomy" id="2490857"/>
    <lineage>
        <taxon>Bacteria</taxon>
        <taxon>Pseudomonadati</taxon>
        <taxon>Pseudomonadota</taxon>
        <taxon>Betaproteobacteria</taxon>
        <taxon>Burkholderiales</taxon>
        <taxon>Burkholderiaceae</taxon>
        <taxon>Lautropia</taxon>
    </lineage>
</organism>
<evidence type="ECO:0000313" key="2">
    <source>
        <dbReference type="EMBL" id="RRN46145.1"/>
    </source>
</evidence>
<dbReference type="Proteomes" id="UP000270261">
    <property type="component" value="Unassembled WGS sequence"/>
</dbReference>
<dbReference type="EMBL" id="RRUE01000001">
    <property type="protein sequence ID" value="RRN46145.1"/>
    <property type="molecule type" value="Genomic_DNA"/>
</dbReference>